<gene>
    <name evidence="1" type="ORF">AVEN_76817_1</name>
</gene>
<sequence>MASKRLNNLWKRLNRDPTMKFLYSEFLREYKNLNHMEEITNCNHSNDGYFLPHQGVLRPSSITTKFRVVFDASAKTTTGYSLNDLLCAGGVLQDDLFSILTRFRKHQYAFTADISKMFRQIEINPSKRKYLKIYGKKDLKRMSSKSRVAPIKSVTIPRLELAACLLLAQLTRKVLNALKLKIDQVLLLTESTTALSWTDTPPHLLKTFVSNRVAQIQELTKEYHWTHITSKNNKADHLSRGIDAQCLVNNQFWFQEPDSFNSLNSETELNQSDKNYLSEFKSKDSVCLTVKTSALFDDVICISNNFQKLIRIISLIFRFIYKCRKNSKECGAPSKTERQNTEIYILREVQVKEPLAMKFTALNSVVM</sequence>
<reference evidence="1 2" key="1">
    <citation type="journal article" date="2019" name="Sci. Rep.">
        <title>Orb-weaving spider Araneus ventricosus genome elucidates the spidroin gene catalogue.</title>
        <authorList>
            <person name="Kono N."/>
            <person name="Nakamura H."/>
            <person name="Ohtoshi R."/>
            <person name="Moran D.A.P."/>
            <person name="Shinohara A."/>
            <person name="Yoshida Y."/>
            <person name="Fujiwara M."/>
            <person name="Mori M."/>
            <person name="Tomita M."/>
            <person name="Arakawa K."/>
        </authorList>
    </citation>
    <scope>NUCLEOTIDE SEQUENCE [LARGE SCALE GENOMIC DNA]</scope>
</reference>
<dbReference type="GO" id="GO:0071897">
    <property type="term" value="P:DNA biosynthetic process"/>
    <property type="evidence" value="ECO:0007669"/>
    <property type="project" value="UniProtKB-ARBA"/>
</dbReference>
<protein>
    <recommendedName>
        <fullName evidence="3">Peptidase aspartic putative domain-containing protein</fullName>
    </recommendedName>
</protein>
<dbReference type="SUPFAM" id="SSF56672">
    <property type="entry name" value="DNA/RNA polymerases"/>
    <property type="match status" value="1"/>
</dbReference>
<keyword evidence="2" id="KW-1185">Reference proteome</keyword>
<evidence type="ECO:0000313" key="2">
    <source>
        <dbReference type="Proteomes" id="UP000499080"/>
    </source>
</evidence>
<dbReference type="PANTHER" id="PTHR47331">
    <property type="entry name" value="PHD-TYPE DOMAIN-CONTAINING PROTEIN"/>
    <property type="match status" value="1"/>
</dbReference>
<dbReference type="EMBL" id="BGPR01002280">
    <property type="protein sequence ID" value="GBM70862.1"/>
    <property type="molecule type" value="Genomic_DNA"/>
</dbReference>
<dbReference type="AlphaFoldDB" id="A0A4Y2I062"/>
<comment type="caution">
    <text evidence="1">The sequence shown here is derived from an EMBL/GenBank/DDBJ whole genome shotgun (WGS) entry which is preliminary data.</text>
</comment>
<accession>A0A4Y2I062</accession>
<dbReference type="InterPro" id="IPR043502">
    <property type="entry name" value="DNA/RNA_pol_sf"/>
</dbReference>
<evidence type="ECO:0008006" key="3">
    <source>
        <dbReference type="Google" id="ProtNLM"/>
    </source>
</evidence>
<dbReference type="InterPro" id="IPR008042">
    <property type="entry name" value="Retrotrans_Pao"/>
</dbReference>
<dbReference type="OrthoDB" id="6437025at2759"/>
<organism evidence="1 2">
    <name type="scientific">Araneus ventricosus</name>
    <name type="common">Orbweaver spider</name>
    <name type="synonym">Epeira ventricosa</name>
    <dbReference type="NCBI Taxonomy" id="182803"/>
    <lineage>
        <taxon>Eukaryota</taxon>
        <taxon>Metazoa</taxon>
        <taxon>Ecdysozoa</taxon>
        <taxon>Arthropoda</taxon>
        <taxon>Chelicerata</taxon>
        <taxon>Arachnida</taxon>
        <taxon>Araneae</taxon>
        <taxon>Araneomorphae</taxon>
        <taxon>Entelegynae</taxon>
        <taxon>Araneoidea</taxon>
        <taxon>Araneidae</taxon>
        <taxon>Araneus</taxon>
    </lineage>
</organism>
<dbReference type="Pfam" id="PF05380">
    <property type="entry name" value="Peptidase_A17"/>
    <property type="match status" value="1"/>
</dbReference>
<proteinExistence type="predicted"/>
<name>A0A4Y2I062_ARAVE</name>
<evidence type="ECO:0000313" key="1">
    <source>
        <dbReference type="EMBL" id="GBM70862.1"/>
    </source>
</evidence>
<dbReference type="Proteomes" id="UP000499080">
    <property type="component" value="Unassembled WGS sequence"/>
</dbReference>